<feature type="region of interest" description="Disordered" evidence="1">
    <location>
        <begin position="49"/>
        <end position="69"/>
    </location>
</feature>
<dbReference type="EMBL" id="BLSA01000846">
    <property type="protein sequence ID" value="GFP33967.1"/>
    <property type="molecule type" value="Genomic_DNA"/>
</dbReference>
<name>A0A6V8PNZ1_9ACTN</name>
<dbReference type="Proteomes" id="UP000568877">
    <property type="component" value="Unassembled WGS sequence"/>
</dbReference>
<organism evidence="2 3">
    <name type="scientific">Candidatus Hakubella thermalkaliphila</name>
    <dbReference type="NCBI Taxonomy" id="2754717"/>
    <lineage>
        <taxon>Bacteria</taxon>
        <taxon>Bacillati</taxon>
        <taxon>Actinomycetota</taxon>
        <taxon>Actinomycetota incertae sedis</taxon>
        <taxon>Candidatus Hakubellales</taxon>
        <taxon>Candidatus Hakubellaceae</taxon>
        <taxon>Candidatus Hakubella</taxon>
    </lineage>
</organism>
<gene>
    <name evidence="2" type="ORF">HKBW3S42_02307</name>
</gene>
<sequence>MEQRYSKKLILRMEKNMVVAIEDYRRAQEVIPTVSDAIRQLITVGLNTAKKPAREKKNTARKGRQRGDV</sequence>
<protein>
    <submittedName>
        <fullName evidence="2">Uncharacterized protein</fullName>
    </submittedName>
</protein>
<evidence type="ECO:0000313" key="2">
    <source>
        <dbReference type="EMBL" id="GFP33967.1"/>
    </source>
</evidence>
<accession>A0A6V8PNZ1</accession>
<dbReference type="AlphaFoldDB" id="A0A6V8PNZ1"/>
<proteinExistence type="predicted"/>
<comment type="caution">
    <text evidence="2">The sequence shown here is derived from an EMBL/GenBank/DDBJ whole genome shotgun (WGS) entry which is preliminary data.</text>
</comment>
<reference evidence="2 3" key="1">
    <citation type="journal article" date="2020" name="Front. Microbiol.">
        <title>Single-cell genomics of novel Actinobacteria with the Wood-Ljungdahl pathway discovered in a serpentinizing system.</title>
        <authorList>
            <person name="Merino N."/>
            <person name="Kawai M."/>
            <person name="Boyd E.S."/>
            <person name="Colman D.R."/>
            <person name="McGlynn S.E."/>
            <person name="Nealson K.H."/>
            <person name="Kurokawa K."/>
            <person name="Hongoh Y."/>
        </authorList>
    </citation>
    <scope>NUCLEOTIDE SEQUENCE [LARGE SCALE GENOMIC DNA]</scope>
    <source>
        <strain evidence="2 3">S42</strain>
    </source>
</reference>
<feature type="compositionally biased region" description="Basic residues" evidence="1">
    <location>
        <begin position="51"/>
        <end position="69"/>
    </location>
</feature>
<evidence type="ECO:0000313" key="3">
    <source>
        <dbReference type="Proteomes" id="UP000568877"/>
    </source>
</evidence>
<evidence type="ECO:0000256" key="1">
    <source>
        <dbReference type="SAM" id="MobiDB-lite"/>
    </source>
</evidence>